<sequence length="288" mass="32207">MLPSTTESITIRGLRYNVRHWGPADAPAVFLLHGWMDSSATFQFVVDALRQDWHLIAPDWRGYGASQWLGRPYWFPDYYADLEALLQHYSPDVPARIVGHSMGANIAATYAALRPQRVAALAMLDFLGLKPDPAIDAPAQIGKWLDEIADEPQLRAYPDHAALARRLRFANPRLSVERATFLSQAVSRVAADGSVAMACDPWHKIASPALYRIEDAMAAWRKIAAPVLMMIAEKGFVNMRFGKEPEELQRRLGCFADLRVETVPDAGHNLQHDQPEIVAALLESFLPR</sequence>
<dbReference type="Proteomes" id="UP001165384">
    <property type="component" value="Unassembled WGS sequence"/>
</dbReference>
<dbReference type="InterPro" id="IPR000073">
    <property type="entry name" value="AB_hydrolase_1"/>
</dbReference>
<evidence type="ECO:0000313" key="2">
    <source>
        <dbReference type="EMBL" id="MCG2577264.1"/>
    </source>
</evidence>
<evidence type="ECO:0000313" key="3">
    <source>
        <dbReference type="Proteomes" id="UP001165384"/>
    </source>
</evidence>
<keyword evidence="2" id="KW-0378">Hydrolase</keyword>
<feature type="domain" description="AB hydrolase-1" evidence="1">
    <location>
        <begin position="27"/>
        <end position="274"/>
    </location>
</feature>
<dbReference type="PANTHER" id="PTHR43798">
    <property type="entry name" value="MONOACYLGLYCEROL LIPASE"/>
    <property type="match status" value="1"/>
</dbReference>
<dbReference type="InterPro" id="IPR050266">
    <property type="entry name" value="AB_hydrolase_sf"/>
</dbReference>
<dbReference type="Gene3D" id="3.40.50.1820">
    <property type="entry name" value="alpha/beta hydrolase"/>
    <property type="match status" value="1"/>
</dbReference>
<dbReference type="SUPFAM" id="SSF53474">
    <property type="entry name" value="alpha/beta-Hydrolases"/>
    <property type="match status" value="1"/>
</dbReference>
<dbReference type="InterPro" id="IPR000639">
    <property type="entry name" value="Epox_hydrolase-like"/>
</dbReference>
<dbReference type="PANTHER" id="PTHR43798:SF33">
    <property type="entry name" value="HYDROLASE, PUTATIVE (AFU_ORTHOLOGUE AFUA_2G14860)-RELATED"/>
    <property type="match status" value="1"/>
</dbReference>
<keyword evidence="3" id="KW-1185">Reference proteome</keyword>
<dbReference type="PRINTS" id="PR00111">
    <property type="entry name" value="ABHYDROLASE"/>
</dbReference>
<protein>
    <submittedName>
        <fullName evidence="2">Alpha/beta hydrolase</fullName>
    </submittedName>
</protein>
<gene>
    <name evidence="2" type="ORF">LZ012_09690</name>
</gene>
<proteinExistence type="predicted"/>
<dbReference type="InterPro" id="IPR029058">
    <property type="entry name" value="AB_hydrolase_fold"/>
</dbReference>
<dbReference type="PRINTS" id="PR00412">
    <property type="entry name" value="EPOXHYDRLASE"/>
</dbReference>
<dbReference type="RefSeq" id="WP_275710163.1">
    <property type="nucleotide sequence ID" value="NZ_JAKLTN010000002.1"/>
</dbReference>
<comment type="caution">
    <text evidence="2">The sequence shown here is derived from an EMBL/GenBank/DDBJ whole genome shotgun (WGS) entry which is preliminary data.</text>
</comment>
<accession>A0ABS9K257</accession>
<dbReference type="EMBL" id="JAKLTN010000002">
    <property type="protein sequence ID" value="MCG2577264.1"/>
    <property type="molecule type" value="Genomic_DNA"/>
</dbReference>
<name>A0ABS9K257_9RHOO</name>
<dbReference type="GO" id="GO:0016787">
    <property type="term" value="F:hydrolase activity"/>
    <property type="evidence" value="ECO:0007669"/>
    <property type="project" value="UniProtKB-KW"/>
</dbReference>
<reference evidence="2" key="1">
    <citation type="submission" date="2022-01" db="EMBL/GenBank/DDBJ databases">
        <authorList>
            <person name="Jo J.-H."/>
            <person name="Im W.-T."/>
        </authorList>
    </citation>
    <scope>NUCLEOTIDE SEQUENCE</scope>
    <source>
        <strain evidence="2">XY25</strain>
    </source>
</reference>
<organism evidence="2 3">
    <name type="scientific">Dechloromonas hankyongensis</name>
    <dbReference type="NCBI Taxonomy" id="2908002"/>
    <lineage>
        <taxon>Bacteria</taxon>
        <taxon>Pseudomonadati</taxon>
        <taxon>Pseudomonadota</taxon>
        <taxon>Betaproteobacteria</taxon>
        <taxon>Rhodocyclales</taxon>
        <taxon>Azonexaceae</taxon>
        <taxon>Dechloromonas</taxon>
    </lineage>
</organism>
<evidence type="ECO:0000259" key="1">
    <source>
        <dbReference type="Pfam" id="PF00561"/>
    </source>
</evidence>
<dbReference type="Pfam" id="PF00561">
    <property type="entry name" value="Abhydrolase_1"/>
    <property type="match status" value="1"/>
</dbReference>